<dbReference type="RefSeq" id="WP_185679067.1">
    <property type="nucleotide sequence ID" value="NZ_JACLAX010000007.1"/>
</dbReference>
<name>A0A7X1FZE2_9SPHN</name>
<reference evidence="2 3" key="1">
    <citation type="submission" date="2020-08" db="EMBL/GenBank/DDBJ databases">
        <title>The genome sequence of type strain Novosphingobium piscinae KCTC 42194.</title>
        <authorList>
            <person name="Liu Y."/>
        </authorList>
    </citation>
    <scope>NUCLEOTIDE SEQUENCE [LARGE SCALE GENOMIC DNA]</scope>
    <source>
        <strain evidence="2 3">KCTC 42194</strain>
    </source>
</reference>
<comment type="caution">
    <text evidence="2">The sequence shown here is derived from an EMBL/GenBank/DDBJ whole genome shotgun (WGS) entry which is preliminary data.</text>
</comment>
<feature type="transmembrane region" description="Helical" evidence="1">
    <location>
        <begin position="156"/>
        <end position="179"/>
    </location>
</feature>
<feature type="transmembrane region" description="Helical" evidence="1">
    <location>
        <begin position="440"/>
        <end position="458"/>
    </location>
</feature>
<feature type="transmembrane region" description="Helical" evidence="1">
    <location>
        <begin position="410"/>
        <end position="428"/>
    </location>
</feature>
<sequence>MALRPDTPATDQAPTTGAASALRGAVLATLAILALSGGLALLITPNAWYPDSLVFLTLFCAERQDLPVAAGIGAWLALAGLRPVLAARAAATPAAAEAGRTASPSAHGMGWAVLAGLAVLAGGIWLIRTQVLFDHDFTRDEHMAVFDARIFAAGRLFWPFPPAMIPFFSGLNDLFLFPIGDREGLVSGYLPVNAAIRALLGQIIPLSLVSPVLVGLGGLALWRIAERLWPGDRATQGVVLLGYAGSSQVVLIGTAAFAMTTHLAFNLIWLALFLRGTRAGHAGALLTGLLATGIHQPLFHPLFVLPFLDLLRRQGRWRTLALYCGGYLVIGLVWLAWPHWLAAQATTVLPAGPAEQFGFLPRIAALLTPPNVTALCVMAGNLLRFITWQHVLLVPLALVGTWRCAGRDDLARALAWGLPVTFVAMLILLPPQGHGWGYRYLHGLIGNLCLLGGFGWRWLRANGGTPRRALLVSSLLSFAVLLPVHAAMVRTMIAPYARAAQAFARLDADYVVVDSTSLPFGTNFVLNRPDLSNRPRLLLGSLVFPADLARLCPGRTIAFADAPAFAETYRYYQEPVPVRASSLQEAQKRAARRAGCTVSVAPIR</sequence>
<dbReference type="EMBL" id="JACLAX010000007">
    <property type="protein sequence ID" value="MBC2669172.1"/>
    <property type="molecule type" value="Genomic_DNA"/>
</dbReference>
<keyword evidence="1" id="KW-0812">Transmembrane</keyword>
<accession>A0A7X1FZE2</accession>
<organism evidence="2 3">
    <name type="scientific">Novosphingobium piscinae</name>
    <dbReference type="NCBI Taxonomy" id="1507448"/>
    <lineage>
        <taxon>Bacteria</taxon>
        <taxon>Pseudomonadati</taxon>
        <taxon>Pseudomonadota</taxon>
        <taxon>Alphaproteobacteria</taxon>
        <taxon>Sphingomonadales</taxon>
        <taxon>Sphingomonadaceae</taxon>
        <taxon>Novosphingobium</taxon>
    </lineage>
</organism>
<evidence type="ECO:0000313" key="3">
    <source>
        <dbReference type="Proteomes" id="UP000551327"/>
    </source>
</evidence>
<evidence type="ECO:0000313" key="2">
    <source>
        <dbReference type="EMBL" id="MBC2669172.1"/>
    </source>
</evidence>
<evidence type="ECO:0000256" key="1">
    <source>
        <dbReference type="SAM" id="Phobius"/>
    </source>
</evidence>
<feature type="transmembrane region" description="Helical" evidence="1">
    <location>
        <begin position="249"/>
        <end position="272"/>
    </location>
</feature>
<keyword evidence="1" id="KW-0472">Membrane</keyword>
<dbReference type="AlphaFoldDB" id="A0A7X1FZE2"/>
<dbReference type="Proteomes" id="UP000551327">
    <property type="component" value="Unassembled WGS sequence"/>
</dbReference>
<keyword evidence="3" id="KW-1185">Reference proteome</keyword>
<protein>
    <recommendedName>
        <fullName evidence="4">Glycosyltransferase RgtA/B/C/D-like domain-containing protein</fullName>
    </recommendedName>
</protein>
<proteinExistence type="predicted"/>
<feature type="transmembrane region" description="Helical" evidence="1">
    <location>
        <begin position="199"/>
        <end position="222"/>
    </location>
</feature>
<feature type="transmembrane region" description="Helical" evidence="1">
    <location>
        <begin position="21"/>
        <end position="43"/>
    </location>
</feature>
<feature type="transmembrane region" description="Helical" evidence="1">
    <location>
        <begin position="284"/>
        <end position="308"/>
    </location>
</feature>
<gene>
    <name evidence="2" type="ORF">H7F53_08455</name>
</gene>
<feature type="transmembrane region" description="Helical" evidence="1">
    <location>
        <begin position="372"/>
        <end position="398"/>
    </location>
</feature>
<keyword evidence="1" id="KW-1133">Transmembrane helix</keyword>
<feature type="transmembrane region" description="Helical" evidence="1">
    <location>
        <begin position="109"/>
        <end position="127"/>
    </location>
</feature>
<feature type="transmembrane region" description="Helical" evidence="1">
    <location>
        <begin position="470"/>
        <end position="488"/>
    </location>
</feature>
<evidence type="ECO:0008006" key="4">
    <source>
        <dbReference type="Google" id="ProtNLM"/>
    </source>
</evidence>
<feature type="transmembrane region" description="Helical" evidence="1">
    <location>
        <begin position="320"/>
        <end position="337"/>
    </location>
</feature>